<dbReference type="HOGENOM" id="CLU_029630_2_1_11"/>
<reference evidence="1 2" key="1">
    <citation type="journal article" date="2010" name="Stand. Genomic Sci.">
        <title>Complete genome sequence of Conexibacter woesei type strain (ID131577).</title>
        <authorList>
            <person name="Pukall R."/>
            <person name="Lapidus A."/>
            <person name="Glavina Del Rio T."/>
            <person name="Copeland A."/>
            <person name="Tice H."/>
            <person name="Cheng J.-F."/>
            <person name="Lucas S."/>
            <person name="Chen F."/>
            <person name="Nolan M."/>
            <person name="Bruce D."/>
            <person name="Goodwin L."/>
            <person name="Pitluck S."/>
            <person name="Mavromatis K."/>
            <person name="Ivanova N."/>
            <person name="Ovchinnikova G."/>
            <person name="Pati A."/>
            <person name="Chen A."/>
            <person name="Palaniappan K."/>
            <person name="Land M."/>
            <person name="Hauser L."/>
            <person name="Chang Y.-J."/>
            <person name="Jeffries C.D."/>
            <person name="Chain P."/>
            <person name="Meincke L."/>
            <person name="Sims D."/>
            <person name="Brettin T."/>
            <person name="Detter J.C."/>
            <person name="Rohde M."/>
            <person name="Goeker M."/>
            <person name="Bristow J."/>
            <person name="Eisen J.A."/>
            <person name="Markowitz V."/>
            <person name="Kyrpides N.C."/>
            <person name="Klenk H.-P."/>
            <person name="Hugenholtz P."/>
        </authorList>
    </citation>
    <scope>NUCLEOTIDE SEQUENCE [LARGE SCALE GENOMIC DNA]</scope>
    <source>
        <strain evidence="2">DSM 14684 / CIP 108061 / JCM 11494 / NBRC 100937 / ID131577</strain>
    </source>
</reference>
<dbReference type="Pfam" id="PF13668">
    <property type="entry name" value="Ferritin_2"/>
    <property type="match status" value="1"/>
</dbReference>
<keyword evidence="2" id="KW-1185">Reference proteome</keyword>
<dbReference type="STRING" id="469383.Cwoe_1522"/>
<dbReference type="RefSeq" id="WP_012933001.1">
    <property type="nucleotide sequence ID" value="NC_013739.1"/>
</dbReference>
<proteinExistence type="predicted"/>
<reference evidence="2" key="2">
    <citation type="submission" date="2010-01" db="EMBL/GenBank/DDBJ databases">
        <title>The complete genome of Conexibacter woesei DSM 14684.</title>
        <authorList>
            <consortium name="US DOE Joint Genome Institute (JGI-PGF)"/>
            <person name="Lucas S."/>
            <person name="Copeland A."/>
            <person name="Lapidus A."/>
            <person name="Glavina del Rio T."/>
            <person name="Dalin E."/>
            <person name="Tice H."/>
            <person name="Bruce D."/>
            <person name="Goodwin L."/>
            <person name="Pitluck S."/>
            <person name="Kyrpides N."/>
            <person name="Mavromatis K."/>
            <person name="Ivanova N."/>
            <person name="Mikhailova N."/>
            <person name="Chertkov O."/>
            <person name="Brettin T."/>
            <person name="Detter J.C."/>
            <person name="Han C."/>
            <person name="Larimer F."/>
            <person name="Land M."/>
            <person name="Hauser L."/>
            <person name="Markowitz V."/>
            <person name="Cheng J.-F."/>
            <person name="Hugenholtz P."/>
            <person name="Woyke T."/>
            <person name="Wu D."/>
            <person name="Pukall R."/>
            <person name="Steenblock K."/>
            <person name="Schneider S."/>
            <person name="Klenk H.-P."/>
            <person name="Eisen J.A."/>
        </authorList>
    </citation>
    <scope>NUCLEOTIDE SEQUENCE [LARGE SCALE GENOMIC DNA]</scope>
    <source>
        <strain evidence="2">DSM 14684 / CIP 108061 / JCM 11494 / NBRC 100937 / ID131577</strain>
    </source>
</reference>
<dbReference type="EMBL" id="CP001854">
    <property type="protein sequence ID" value="ADB49950.1"/>
    <property type="molecule type" value="Genomic_DNA"/>
</dbReference>
<dbReference type="Proteomes" id="UP000008229">
    <property type="component" value="Chromosome"/>
</dbReference>
<dbReference type="OrthoDB" id="954262at2"/>
<gene>
    <name evidence="1" type="ordered locus">Cwoe_1522</name>
</gene>
<dbReference type="Gene3D" id="1.20.1260.10">
    <property type="match status" value="1"/>
</dbReference>
<dbReference type="eggNOG" id="COG1633">
    <property type="taxonomic scope" value="Bacteria"/>
</dbReference>
<sequence length="229" mass="23700">MKPQLTDLISLETLDRDGALREQEDAVAGDTRADLFRKAGIAGGSLIASGVLFGGLPALAGAAKPSRRQDVAILNYALTLEYLEAAFYKEALAANFPGDLGAFATLVAADEAAHVKFLKRALGGAAVKSPRFDFADTTSDEAKFRATAFALETTGVAAYSGQATNIKQVPVVKAAVSILTVEARHAGAIAALNGDIAGRSGVTPNGPFDVAYSMRKVLGIVGGTRFIVS</sequence>
<protein>
    <recommendedName>
        <fullName evidence="3">Ferritin-like domain-containing protein</fullName>
    </recommendedName>
</protein>
<dbReference type="KEGG" id="cwo:Cwoe_1522"/>
<dbReference type="InterPro" id="IPR009078">
    <property type="entry name" value="Ferritin-like_SF"/>
</dbReference>
<name>D3EZX4_CONWI</name>
<dbReference type="CDD" id="cd00657">
    <property type="entry name" value="Ferritin_like"/>
    <property type="match status" value="1"/>
</dbReference>
<dbReference type="InterPro" id="IPR012347">
    <property type="entry name" value="Ferritin-like"/>
</dbReference>
<accession>D3EZX4</accession>
<organism evidence="1 2">
    <name type="scientific">Conexibacter woesei (strain DSM 14684 / CCUG 47730 / CIP 108061 / JCM 11494 / NBRC 100937 / ID131577)</name>
    <dbReference type="NCBI Taxonomy" id="469383"/>
    <lineage>
        <taxon>Bacteria</taxon>
        <taxon>Bacillati</taxon>
        <taxon>Actinomycetota</taxon>
        <taxon>Thermoleophilia</taxon>
        <taxon>Solirubrobacterales</taxon>
        <taxon>Conexibacteraceae</taxon>
        <taxon>Conexibacter</taxon>
    </lineage>
</organism>
<evidence type="ECO:0000313" key="1">
    <source>
        <dbReference type="EMBL" id="ADB49950.1"/>
    </source>
</evidence>
<dbReference type="SUPFAM" id="SSF47240">
    <property type="entry name" value="Ferritin-like"/>
    <property type="match status" value="1"/>
</dbReference>
<dbReference type="AlphaFoldDB" id="D3EZX4"/>
<evidence type="ECO:0000313" key="2">
    <source>
        <dbReference type="Proteomes" id="UP000008229"/>
    </source>
</evidence>
<evidence type="ECO:0008006" key="3">
    <source>
        <dbReference type="Google" id="ProtNLM"/>
    </source>
</evidence>